<name>A0A4R7UQW6_9PSEU</name>
<organism evidence="2 3">
    <name type="scientific">Actinophytocola oryzae</name>
    <dbReference type="NCBI Taxonomy" id="502181"/>
    <lineage>
        <taxon>Bacteria</taxon>
        <taxon>Bacillati</taxon>
        <taxon>Actinomycetota</taxon>
        <taxon>Actinomycetes</taxon>
        <taxon>Pseudonocardiales</taxon>
        <taxon>Pseudonocardiaceae</taxon>
    </lineage>
</organism>
<evidence type="ECO:0000256" key="1">
    <source>
        <dbReference type="SAM" id="MobiDB-lite"/>
    </source>
</evidence>
<comment type="caution">
    <text evidence="2">The sequence shown here is derived from an EMBL/GenBank/DDBJ whole genome shotgun (WGS) entry which is preliminary data.</text>
</comment>
<gene>
    <name evidence="2" type="ORF">CLV71_13415</name>
</gene>
<feature type="compositionally biased region" description="Basic residues" evidence="1">
    <location>
        <begin position="271"/>
        <end position="281"/>
    </location>
</feature>
<evidence type="ECO:0000313" key="3">
    <source>
        <dbReference type="Proteomes" id="UP000294927"/>
    </source>
</evidence>
<sequence length="318" mass="35392">MLAVDLRRYSHQPYRGQRDAQNRLRRLVGYVLRRCGLSTVRVQRQEQGDGQLVIFPAWADDTAIAPALILGLRDGLYHLNLFPGASGRIRMRAALAQSPVWRSANGYIGEGIVDVSRLVDSAEVRTALETTDRSDLALAVTSQIHRGIALLRPPGLSLAEFQRTEVAIPAKEYRTEAWLHVPDSGPAPDTREGGVRWGESAARRAMNGYALPTIAILPLAIAARQVATRNKVEEWALTDHRGRQHPAADAHDSFDEPRDHGQRDHHDGHHHDGHPHLVGHGHHSDHVEPSGTWTFEWHHHRWGHAHGSGHEPGNHHGL</sequence>
<dbReference type="AlphaFoldDB" id="A0A4R7UQW6"/>
<evidence type="ECO:0000313" key="2">
    <source>
        <dbReference type="EMBL" id="TDV35428.1"/>
    </source>
</evidence>
<dbReference type="Proteomes" id="UP000294927">
    <property type="component" value="Unassembled WGS sequence"/>
</dbReference>
<feature type="region of interest" description="Disordered" evidence="1">
    <location>
        <begin position="237"/>
        <end position="287"/>
    </location>
</feature>
<accession>A0A4R7UQW6</accession>
<protein>
    <submittedName>
        <fullName evidence="2">Uncharacterized protein</fullName>
    </submittedName>
</protein>
<keyword evidence="3" id="KW-1185">Reference proteome</keyword>
<reference evidence="2 3" key="1">
    <citation type="submission" date="2019-03" db="EMBL/GenBank/DDBJ databases">
        <title>Genomic Encyclopedia of Archaeal and Bacterial Type Strains, Phase II (KMG-II): from individual species to whole genera.</title>
        <authorList>
            <person name="Goeker M."/>
        </authorList>
    </citation>
    <scope>NUCLEOTIDE SEQUENCE [LARGE SCALE GENOMIC DNA]</scope>
    <source>
        <strain evidence="2 3">DSM 45499</strain>
    </source>
</reference>
<dbReference type="EMBL" id="SOCP01000034">
    <property type="protein sequence ID" value="TDV35428.1"/>
    <property type="molecule type" value="Genomic_DNA"/>
</dbReference>
<feature type="compositionally biased region" description="Basic and acidic residues" evidence="1">
    <location>
        <begin position="237"/>
        <end position="270"/>
    </location>
</feature>
<proteinExistence type="predicted"/>